<comment type="similarity">
    <text evidence="12">Belongs to the cytochrome b561 family.</text>
</comment>
<evidence type="ECO:0000256" key="4">
    <source>
        <dbReference type="ARBA" id="ARBA00022475"/>
    </source>
</evidence>
<evidence type="ECO:0000256" key="6">
    <source>
        <dbReference type="ARBA" id="ARBA00022692"/>
    </source>
</evidence>
<dbReference type="RefSeq" id="WP_344964959.1">
    <property type="nucleotide sequence ID" value="NZ_BAABDS010000036.1"/>
</dbReference>
<evidence type="ECO:0000256" key="10">
    <source>
        <dbReference type="ARBA" id="ARBA00023004"/>
    </source>
</evidence>
<sequence>MKHDSKERYGSVSKTFHWLMAALIGWQLLKFGDRIAEGEHWVGETLVPWHVSIGTLLLVMIVLRLVWVMTQRHQRPAQDPATARLVKAGHGLLFAGMLLMPLTGIMVMLGGGYGLTAFGLEIFAKGDEIAWAATIGSLHSPLAWALTVLIIGHIGMALTHHFVHRDDTLKRML</sequence>
<protein>
    <submittedName>
        <fullName evidence="15">Cytochrome b</fullName>
    </submittedName>
</protein>
<keyword evidence="4" id="KW-1003">Cell membrane</keyword>
<keyword evidence="16" id="KW-1185">Reference proteome</keyword>
<evidence type="ECO:0000256" key="11">
    <source>
        <dbReference type="ARBA" id="ARBA00023136"/>
    </source>
</evidence>
<gene>
    <name evidence="15" type="ORF">GCM10022421_22780</name>
</gene>
<keyword evidence="5" id="KW-0349">Heme</keyword>
<keyword evidence="11 13" id="KW-0472">Membrane</keyword>
<name>A0ABP7E851_9GAMM</name>
<evidence type="ECO:0000256" key="13">
    <source>
        <dbReference type="SAM" id="Phobius"/>
    </source>
</evidence>
<organism evidence="15 16">
    <name type="scientific">Oceanisphaera sediminis</name>
    <dbReference type="NCBI Taxonomy" id="981381"/>
    <lineage>
        <taxon>Bacteria</taxon>
        <taxon>Pseudomonadati</taxon>
        <taxon>Pseudomonadota</taxon>
        <taxon>Gammaproteobacteria</taxon>
        <taxon>Aeromonadales</taxon>
        <taxon>Aeromonadaceae</taxon>
        <taxon>Oceanisphaera</taxon>
    </lineage>
</organism>
<evidence type="ECO:0000256" key="7">
    <source>
        <dbReference type="ARBA" id="ARBA00022723"/>
    </source>
</evidence>
<dbReference type="Gene3D" id="1.20.950.20">
    <property type="entry name" value="Transmembrane di-heme cytochromes, Chain C"/>
    <property type="match status" value="1"/>
</dbReference>
<evidence type="ECO:0000259" key="14">
    <source>
        <dbReference type="Pfam" id="PF01292"/>
    </source>
</evidence>
<accession>A0ABP7E851</accession>
<evidence type="ECO:0000256" key="9">
    <source>
        <dbReference type="ARBA" id="ARBA00022989"/>
    </source>
</evidence>
<evidence type="ECO:0000256" key="3">
    <source>
        <dbReference type="ARBA" id="ARBA00022448"/>
    </source>
</evidence>
<evidence type="ECO:0000256" key="2">
    <source>
        <dbReference type="ARBA" id="ARBA00004651"/>
    </source>
</evidence>
<feature type="domain" description="Cytochrome b561 bacterial/Ni-hydrogenase" evidence="14">
    <location>
        <begin position="8"/>
        <end position="173"/>
    </location>
</feature>
<proteinExistence type="inferred from homology"/>
<feature type="transmembrane region" description="Helical" evidence="13">
    <location>
        <begin position="91"/>
        <end position="113"/>
    </location>
</feature>
<feature type="transmembrane region" description="Helical" evidence="13">
    <location>
        <begin position="12"/>
        <end position="29"/>
    </location>
</feature>
<dbReference type="InterPro" id="IPR011577">
    <property type="entry name" value="Cyt_b561_bac/Ni-Hgenase"/>
</dbReference>
<keyword evidence="3" id="KW-0813">Transport</keyword>
<dbReference type="Pfam" id="PF01292">
    <property type="entry name" value="Ni_hydr_CYTB"/>
    <property type="match status" value="1"/>
</dbReference>
<feature type="transmembrane region" description="Helical" evidence="13">
    <location>
        <begin position="49"/>
        <end position="70"/>
    </location>
</feature>
<keyword evidence="8" id="KW-0249">Electron transport</keyword>
<evidence type="ECO:0000313" key="15">
    <source>
        <dbReference type="EMBL" id="GAA3714761.1"/>
    </source>
</evidence>
<dbReference type="SUPFAM" id="SSF81342">
    <property type="entry name" value="Transmembrane di-heme cytochromes"/>
    <property type="match status" value="1"/>
</dbReference>
<dbReference type="InterPro" id="IPR052168">
    <property type="entry name" value="Cytochrome_b561_oxidase"/>
</dbReference>
<dbReference type="PANTHER" id="PTHR30529:SF1">
    <property type="entry name" value="CYTOCHROME B561 HOMOLOG 2"/>
    <property type="match status" value="1"/>
</dbReference>
<keyword evidence="7" id="KW-0479">Metal-binding</keyword>
<evidence type="ECO:0000256" key="8">
    <source>
        <dbReference type="ARBA" id="ARBA00022982"/>
    </source>
</evidence>
<keyword evidence="10" id="KW-0408">Iron</keyword>
<comment type="caution">
    <text evidence="15">The sequence shown here is derived from an EMBL/GenBank/DDBJ whole genome shotgun (WGS) entry which is preliminary data.</text>
</comment>
<feature type="transmembrane region" description="Helical" evidence="13">
    <location>
        <begin position="142"/>
        <end position="163"/>
    </location>
</feature>
<comment type="cofactor">
    <cofactor evidence="1">
        <name>heme b</name>
        <dbReference type="ChEBI" id="CHEBI:60344"/>
    </cofactor>
</comment>
<dbReference type="Proteomes" id="UP001501479">
    <property type="component" value="Unassembled WGS sequence"/>
</dbReference>
<dbReference type="PANTHER" id="PTHR30529">
    <property type="entry name" value="CYTOCHROME B561"/>
    <property type="match status" value="1"/>
</dbReference>
<keyword evidence="6 13" id="KW-0812">Transmembrane</keyword>
<evidence type="ECO:0000256" key="12">
    <source>
        <dbReference type="ARBA" id="ARBA00037975"/>
    </source>
</evidence>
<reference evidence="16" key="1">
    <citation type="journal article" date="2019" name="Int. J. Syst. Evol. Microbiol.">
        <title>The Global Catalogue of Microorganisms (GCM) 10K type strain sequencing project: providing services to taxonomists for standard genome sequencing and annotation.</title>
        <authorList>
            <consortium name="The Broad Institute Genomics Platform"/>
            <consortium name="The Broad Institute Genome Sequencing Center for Infectious Disease"/>
            <person name="Wu L."/>
            <person name="Ma J."/>
        </authorList>
    </citation>
    <scope>NUCLEOTIDE SEQUENCE [LARGE SCALE GENOMIC DNA]</scope>
    <source>
        <strain evidence="16">JCM 17329</strain>
    </source>
</reference>
<evidence type="ECO:0000313" key="16">
    <source>
        <dbReference type="Proteomes" id="UP001501479"/>
    </source>
</evidence>
<dbReference type="InterPro" id="IPR016174">
    <property type="entry name" value="Di-haem_cyt_TM"/>
</dbReference>
<evidence type="ECO:0000256" key="1">
    <source>
        <dbReference type="ARBA" id="ARBA00001970"/>
    </source>
</evidence>
<dbReference type="EMBL" id="BAABDS010000036">
    <property type="protein sequence ID" value="GAA3714761.1"/>
    <property type="molecule type" value="Genomic_DNA"/>
</dbReference>
<evidence type="ECO:0000256" key="5">
    <source>
        <dbReference type="ARBA" id="ARBA00022617"/>
    </source>
</evidence>
<comment type="subcellular location">
    <subcellularLocation>
        <location evidence="2">Cell membrane</location>
        <topology evidence="2">Multi-pass membrane protein</topology>
    </subcellularLocation>
</comment>
<keyword evidence="9 13" id="KW-1133">Transmembrane helix</keyword>